<reference evidence="4" key="1">
    <citation type="submission" date="2017-11" db="EMBL/GenBank/DDBJ databases">
        <authorList>
            <person name="Kajale S.C."/>
            <person name="Sharma A."/>
        </authorList>
    </citation>
    <scope>NUCLEOTIDE SEQUENCE</scope>
    <source>
        <strain evidence="4">LS1_42</strain>
    </source>
</reference>
<dbReference type="RefSeq" id="WP_148857650.1">
    <property type="nucleotide sequence ID" value="NZ_PHNJ01000004.1"/>
</dbReference>
<dbReference type="AlphaFoldDB" id="A0A8J8Q7G6"/>
<dbReference type="OrthoDB" id="198277at2157"/>
<dbReference type="InterPro" id="IPR008978">
    <property type="entry name" value="HSP20-like_chaperone"/>
</dbReference>
<evidence type="ECO:0000259" key="3">
    <source>
        <dbReference type="PROSITE" id="PS01031"/>
    </source>
</evidence>
<dbReference type="EMBL" id="PHNJ01000004">
    <property type="protein sequence ID" value="TYL38685.1"/>
    <property type="molecule type" value="Genomic_DNA"/>
</dbReference>
<protein>
    <submittedName>
        <fullName evidence="4">Heat-shock protein Hsp20</fullName>
    </submittedName>
</protein>
<organism evidence="4 5">
    <name type="scientific">Natronococcus pandeyae</name>
    <dbReference type="NCBI Taxonomy" id="2055836"/>
    <lineage>
        <taxon>Archaea</taxon>
        <taxon>Methanobacteriati</taxon>
        <taxon>Methanobacteriota</taxon>
        <taxon>Stenosarchaea group</taxon>
        <taxon>Halobacteria</taxon>
        <taxon>Halobacteriales</taxon>
        <taxon>Natrialbaceae</taxon>
        <taxon>Natronococcus</taxon>
    </lineage>
</organism>
<dbReference type="InterPro" id="IPR002068">
    <property type="entry name" value="A-crystallin/Hsp20_dom"/>
</dbReference>
<evidence type="ECO:0000313" key="4">
    <source>
        <dbReference type="EMBL" id="TYL38685.1"/>
    </source>
</evidence>
<dbReference type="Pfam" id="PF00011">
    <property type="entry name" value="HSP20"/>
    <property type="match status" value="1"/>
</dbReference>
<dbReference type="CDD" id="cd06464">
    <property type="entry name" value="ACD_sHsps-like"/>
    <property type="match status" value="1"/>
</dbReference>
<accession>A0A8J8Q7G6</accession>
<proteinExistence type="inferred from homology"/>
<evidence type="ECO:0000256" key="1">
    <source>
        <dbReference type="PROSITE-ProRule" id="PRU00285"/>
    </source>
</evidence>
<keyword evidence="5" id="KW-1185">Reference proteome</keyword>
<comment type="caution">
    <text evidence="4">The sequence shown here is derived from an EMBL/GenBank/DDBJ whole genome shotgun (WGS) entry which is preliminary data.</text>
</comment>
<dbReference type="InterPro" id="IPR031107">
    <property type="entry name" value="Small_HSP"/>
</dbReference>
<dbReference type="Gene3D" id="2.60.40.790">
    <property type="match status" value="1"/>
</dbReference>
<sequence>MADRPNPFESLEELFGRLNRQFGDKAQTWEMETGGESQFDFGAASTNLDLADHGDEFVVTVDVPGYEADDLTSSISGETLLVSGERERETADDEDDRYIRRERQLQSFSRQVQLPEPVDVDAVHATVNNGVLTIHLPKLEASGASHSIDID</sequence>
<evidence type="ECO:0000256" key="2">
    <source>
        <dbReference type="RuleBase" id="RU003616"/>
    </source>
</evidence>
<gene>
    <name evidence="4" type="ORF">CV102_09205</name>
</gene>
<evidence type="ECO:0000313" key="5">
    <source>
        <dbReference type="Proteomes" id="UP000766904"/>
    </source>
</evidence>
<dbReference type="Proteomes" id="UP000766904">
    <property type="component" value="Unassembled WGS sequence"/>
</dbReference>
<dbReference type="PROSITE" id="PS01031">
    <property type="entry name" value="SHSP"/>
    <property type="match status" value="1"/>
</dbReference>
<dbReference type="PANTHER" id="PTHR11527">
    <property type="entry name" value="HEAT-SHOCK PROTEIN 20 FAMILY MEMBER"/>
    <property type="match status" value="1"/>
</dbReference>
<feature type="domain" description="SHSP" evidence="3">
    <location>
        <begin position="39"/>
        <end position="151"/>
    </location>
</feature>
<comment type="similarity">
    <text evidence="1 2">Belongs to the small heat shock protein (HSP20) family.</text>
</comment>
<name>A0A8J8Q7G6_9EURY</name>
<dbReference type="SUPFAM" id="SSF49764">
    <property type="entry name" value="HSP20-like chaperones"/>
    <property type="match status" value="1"/>
</dbReference>